<accession>A0A3B0RYE2</accession>
<dbReference type="PANTHER" id="PTHR32089:SF112">
    <property type="entry name" value="LYSOZYME-LIKE PROTEIN-RELATED"/>
    <property type="match status" value="1"/>
</dbReference>
<evidence type="ECO:0000259" key="4">
    <source>
        <dbReference type="PROSITE" id="PS50111"/>
    </source>
</evidence>
<dbReference type="GO" id="GO:0006935">
    <property type="term" value="P:chemotaxis"/>
    <property type="evidence" value="ECO:0007669"/>
    <property type="project" value="InterPro"/>
</dbReference>
<keyword evidence="1" id="KW-0807">Transducer</keyword>
<name>A0A3B0RYE2_9ZZZZ</name>
<comment type="similarity">
    <text evidence="2">Belongs to the methyl-accepting chemotaxis (MCP) protein family.</text>
</comment>
<protein>
    <recommendedName>
        <fullName evidence="4">Methyl-accepting transducer domain-containing protein</fullName>
    </recommendedName>
</protein>
<dbReference type="Gene3D" id="1.10.287.950">
    <property type="entry name" value="Methyl-accepting chemotaxis protein"/>
    <property type="match status" value="1"/>
</dbReference>
<evidence type="ECO:0000256" key="2">
    <source>
        <dbReference type="ARBA" id="ARBA00029447"/>
    </source>
</evidence>
<dbReference type="PROSITE" id="PS50111">
    <property type="entry name" value="CHEMOTAXIS_TRANSDUC_2"/>
    <property type="match status" value="1"/>
</dbReference>
<dbReference type="GO" id="GO:0004888">
    <property type="term" value="F:transmembrane signaling receptor activity"/>
    <property type="evidence" value="ECO:0007669"/>
    <property type="project" value="InterPro"/>
</dbReference>
<dbReference type="Pfam" id="PF00015">
    <property type="entry name" value="MCPsignal"/>
    <property type="match status" value="1"/>
</dbReference>
<feature type="region of interest" description="Disordered" evidence="3">
    <location>
        <begin position="380"/>
        <end position="401"/>
    </location>
</feature>
<dbReference type="InterPro" id="IPR004089">
    <property type="entry name" value="MCPsignal_dom"/>
</dbReference>
<feature type="domain" description="Methyl-accepting transducer" evidence="4">
    <location>
        <begin position="172"/>
        <end position="401"/>
    </location>
</feature>
<reference evidence="5" key="1">
    <citation type="submission" date="2018-06" db="EMBL/GenBank/DDBJ databases">
        <authorList>
            <person name="Zhirakovskaya E."/>
        </authorList>
    </citation>
    <scope>NUCLEOTIDE SEQUENCE</scope>
</reference>
<evidence type="ECO:0000256" key="1">
    <source>
        <dbReference type="ARBA" id="ARBA00023224"/>
    </source>
</evidence>
<dbReference type="SUPFAM" id="SSF58104">
    <property type="entry name" value="Methyl-accepting chemotaxis protein (MCP) signaling domain"/>
    <property type="match status" value="1"/>
</dbReference>
<organism evidence="5">
    <name type="scientific">hydrothermal vent metagenome</name>
    <dbReference type="NCBI Taxonomy" id="652676"/>
    <lineage>
        <taxon>unclassified sequences</taxon>
        <taxon>metagenomes</taxon>
        <taxon>ecological metagenomes</taxon>
    </lineage>
</organism>
<dbReference type="InterPro" id="IPR004090">
    <property type="entry name" value="Chemotax_Me-accpt_rcpt"/>
</dbReference>
<dbReference type="AlphaFoldDB" id="A0A3B0RYE2"/>
<proteinExistence type="inferred from homology"/>
<evidence type="ECO:0000313" key="5">
    <source>
        <dbReference type="EMBL" id="VAV97019.1"/>
    </source>
</evidence>
<dbReference type="GO" id="GO:0016020">
    <property type="term" value="C:membrane"/>
    <property type="evidence" value="ECO:0007669"/>
    <property type="project" value="InterPro"/>
</dbReference>
<sequence length="433" mass="46739">MSIFSRKKVEKNYITMDDIRHLTALCHEKAEGENPNSLESFSGNPDLQPLVDAISSLNRNDTGNPEVASFMNVLKRVSKGDLEARITDHDRSTEMGVVASELNKFLNIVQCFLSEADYTIRAVRDGEYYRRILPEGMEGEFLRNSKAINSVIAQIGEKDRIVKGMTEKFITNVKDMITSSADLAPKATAMSDTANNTKEFCGHAVKSANETRSSVQTVASAAEELSSSIREITHQVERSSGLIGEAVSDVSKTSDAINELSEEVEHITSILNIITEISGQTNLLALNATIEAARAGEAGKGFAVVANEVKSLAQKTAEATNQITGQLQKIQNVTKLAIGTVSHIGEKIDQVNDISHGINNSMSEQSAATNEISRSAQMAAGSTEEANQRMEEVNGGADNTGNAAVEMLDTVTVMSEKSTSLQSDLNEFMAKIA</sequence>
<dbReference type="EMBL" id="UOEJ01000083">
    <property type="protein sequence ID" value="VAV97019.1"/>
    <property type="molecule type" value="Genomic_DNA"/>
</dbReference>
<gene>
    <name evidence="5" type="ORF">MNBD_ALPHA01-722</name>
</gene>
<dbReference type="PANTHER" id="PTHR32089">
    <property type="entry name" value="METHYL-ACCEPTING CHEMOTAXIS PROTEIN MCPB"/>
    <property type="match status" value="1"/>
</dbReference>
<evidence type="ECO:0000256" key="3">
    <source>
        <dbReference type="SAM" id="MobiDB-lite"/>
    </source>
</evidence>
<dbReference type="GO" id="GO:0007165">
    <property type="term" value="P:signal transduction"/>
    <property type="evidence" value="ECO:0007669"/>
    <property type="project" value="UniProtKB-KW"/>
</dbReference>
<dbReference type="SMART" id="SM00283">
    <property type="entry name" value="MA"/>
    <property type="match status" value="1"/>
</dbReference>
<dbReference type="Gene3D" id="1.20.120.1530">
    <property type="match status" value="1"/>
</dbReference>
<dbReference type="PRINTS" id="PR00260">
    <property type="entry name" value="CHEMTRNSDUCR"/>
</dbReference>